<evidence type="ECO:0000313" key="2">
    <source>
        <dbReference type="Proteomes" id="UP000299102"/>
    </source>
</evidence>
<dbReference type="AlphaFoldDB" id="A0A4C1W526"/>
<dbReference type="Proteomes" id="UP000299102">
    <property type="component" value="Unassembled WGS sequence"/>
</dbReference>
<sequence length="102" mass="11547">MCGMALKHRCRNSDVRERGGLKEGVMTRVEKGVFVAWLPERTNGNRQTLTSISRTVPARAGPAAARRWQTEVELAILFDSSSELIRTRSPPNPYLPIQRRRS</sequence>
<evidence type="ECO:0000313" key="1">
    <source>
        <dbReference type="EMBL" id="GBP46000.1"/>
    </source>
</evidence>
<dbReference type="EMBL" id="BGZK01000475">
    <property type="protein sequence ID" value="GBP46000.1"/>
    <property type="molecule type" value="Genomic_DNA"/>
</dbReference>
<keyword evidence="2" id="KW-1185">Reference proteome</keyword>
<gene>
    <name evidence="1" type="ORF">EVAR_24193_1</name>
</gene>
<proteinExistence type="predicted"/>
<dbReference type="OrthoDB" id="424543at2759"/>
<organism evidence="1 2">
    <name type="scientific">Eumeta variegata</name>
    <name type="common">Bagworm moth</name>
    <name type="synonym">Eumeta japonica</name>
    <dbReference type="NCBI Taxonomy" id="151549"/>
    <lineage>
        <taxon>Eukaryota</taxon>
        <taxon>Metazoa</taxon>
        <taxon>Ecdysozoa</taxon>
        <taxon>Arthropoda</taxon>
        <taxon>Hexapoda</taxon>
        <taxon>Insecta</taxon>
        <taxon>Pterygota</taxon>
        <taxon>Neoptera</taxon>
        <taxon>Endopterygota</taxon>
        <taxon>Lepidoptera</taxon>
        <taxon>Glossata</taxon>
        <taxon>Ditrysia</taxon>
        <taxon>Tineoidea</taxon>
        <taxon>Psychidae</taxon>
        <taxon>Oiketicinae</taxon>
        <taxon>Eumeta</taxon>
    </lineage>
</organism>
<protein>
    <submittedName>
        <fullName evidence="1">Uncharacterized protein</fullName>
    </submittedName>
</protein>
<reference evidence="1 2" key="1">
    <citation type="journal article" date="2019" name="Commun. Biol.">
        <title>The bagworm genome reveals a unique fibroin gene that provides high tensile strength.</title>
        <authorList>
            <person name="Kono N."/>
            <person name="Nakamura H."/>
            <person name="Ohtoshi R."/>
            <person name="Tomita M."/>
            <person name="Numata K."/>
            <person name="Arakawa K."/>
        </authorList>
    </citation>
    <scope>NUCLEOTIDE SEQUENCE [LARGE SCALE GENOMIC DNA]</scope>
</reference>
<comment type="caution">
    <text evidence="1">The sequence shown here is derived from an EMBL/GenBank/DDBJ whole genome shotgun (WGS) entry which is preliminary data.</text>
</comment>
<name>A0A4C1W526_EUMVA</name>
<accession>A0A4C1W526</accession>